<evidence type="ECO:0000313" key="10">
    <source>
        <dbReference type="Proteomes" id="UP001204142"/>
    </source>
</evidence>
<feature type="signal peptide" evidence="8">
    <location>
        <begin position="1"/>
        <end position="25"/>
    </location>
</feature>
<dbReference type="PRINTS" id="PR00735">
    <property type="entry name" value="GLHYDRLASE8"/>
</dbReference>
<keyword evidence="8" id="KW-0732">Signal</keyword>
<dbReference type="PROSITE" id="PS51257">
    <property type="entry name" value="PROKAR_LIPOPROTEIN"/>
    <property type="match status" value="1"/>
</dbReference>
<evidence type="ECO:0000256" key="7">
    <source>
        <dbReference type="ARBA" id="ARBA00023326"/>
    </source>
</evidence>
<dbReference type="InterPro" id="IPR002037">
    <property type="entry name" value="Glyco_hydro_8"/>
</dbReference>
<keyword evidence="4 9" id="KW-0378">Hydrolase</keyword>
<sequence>MGIRRFLGLVCGLTTVCALTTACQAANRWPAWEGYQAAFISDDGRVIDRSQEDLRTVSEGQAYAMFFALVAGDQTRFNQLLKWTEDNLAKGDIRRNLPAWIWGRQAEQWGVLDANSASDADLWITYVLWEAGRLWCNPGYQAKAQALGQRILQQETLTVEGLGLSVLPGPQGFVADNGTVRLNPSYVPPFLMMRLAQVWPDDARWAQLYLGSQQLLLASVRQGAFPDWAEVRQGQVVWAGDDLRGDYDAIRTYLWIGLTPATDPIQGTLKQQTRPVLNLVKARGNMPEWFTGTDTVLPADHPGPAGFQVATAPFAASQGEPALAQALLKQGLQQAPREQWVAYGYYNASLTLFGEAAMNKRFNIGPQGELLPAWKGNQSCS</sequence>
<dbReference type="RefSeq" id="WP_256763095.1">
    <property type="nucleotide sequence ID" value="NZ_JANIGO010000001.1"/>
</dbReference>
<organism evidence="9 10">
    <name type="scientific">Limnobacter humi</name>
    <dbReference type="NCBI Taxonomy" id="1778671"/>
    <lineage>
        <taxon>Bacteria</taxon>
        <taxon>Pseudomonadati</taxon>
        <taxon>Pseudomonadota</taxon>
        <taxon>Betaproteobacteria</taxon>
        <taxon>Burkholderiales</taxon>
        <taxon>Burkholderiaceae</taxon>
        <taxon>Limnobacter</taxon>
    </lineage>
</organism>
<keyword evidence="5" id="KW-0136">Cellulose degradation</keyword>
<evidence type="ECO:0000256" key="2">
    <source>
        <dbReference type="ARBA" id="ARBA00009209"/>
    </source>
</evidence>
<dbReference type="InterPro" id="IPR008928">
    <property type="entry name" value="6-hairpin_glycosidase_sf"/>
</dbReference>
<gene>
    <name evidence="9" type="primary">bcsZ</name>
    <name evidence="9" type="ORF">NQT62_03055</name>
</gene>
<accession>A0ABT1WEE3</accession>
<dbReference type="NCBIfam" id="NF008305">
    <property type="entry name" value="PRK11097.1"/>
    <property type="match status" value="1"/>
</dbReference>
<evidence type="ECO:0000256" key="6">
    <source>
        <dbReference type="ARBA" id="ARBA00023295"/>
    </source>
</evidence>
<dbReference type="EMBL" id="JANIGO010000001">
    <property type="protein sequence ID" value="MCQ8895416.1"/>
    <property type="molecule type" value="Genomic_DNA"/>
</dbReference>
<protein>
    <recommendedName>
        <fullName evidence="3">cellulase</fullName>
        <ecNumber evidence="3">3.2.1.4</ecNumber>
    </recommendedName>
</protein>
<dbReference type="EC" id="3.2.1.4" evidence="3"/>
<evidence type="ECO:0000256" key="5">
    <source>
        <dbReference type="ARBA" id="ARBA00023001"/>
    </source>
</evidence>
<keyword evidence="6 9" id="KW-0326">Glycosidase</keyword>
<evidence type="ECO:0000256" key="3">
    <source>
        <dbReference type="ARBA" id="ARBA00012601"/>
    </source>
</evidence>
<keyword evidence="10" id="KW-1185">Reference proteome</keyword>
<dbReference type="GO" id="GO:0008810">
    <property type="term" value="F:cellulase activity"/>
    <property type="evidence" value="ECO:0007669"/>
    <property type="project" value="UniProtKB-EC"/>
</dbReference>
<dbReference type="SUPFAM" id="SSF48208">
    <property type="entry name" value="Six-hairpin glycosidases"/>
    <property type="match status" value="1"/>
</dbReference>
<comment type="similarity">
    <text evidence="2">Belongs to the glycosyl hydrolase 8 (cellulase D) family.</text>
</comment>
<evidence type="ECO:0000256" key="4">
    <source>
        <dbReference type="ARBA" id="ARBA00022801"/>
    </source>
</evidence>
<name>A0ABT1WEE3_9BURK</name>
<dbReference type="Gene3D" id="1.50.10.10">
    <property type="match status" value="1"/>
</dbReference>
<keyword evidence="7" id="KW-0624">Polysaccharide degradation</keyword>
<dbReference type="Pfam" id="PF01270">
    <property type="entry name" value="Glyco_hydro_8"/>
    <property type="match status" value="1"/>
</dbReference>
<dbReference type="InterPro" id="IPR012341">
    <property type="entry name" value="6hp_glycosidase-like_sf"/>
</dbReference>
<evidence type="ECO:0000256" key="8">
    <source>
        <dbReference type="SAM" id="SignalP"/>
    </source>
</evidence>
<evidence type="ECO:0000256" key="1">
    <source>
        <dbReference type="ARBA" id="ARBA00000966"/>
    </source>
</evidence>
<comment type="caution">
    <text evidence="9">The sequence shown here is derived from an EMBL/GenBank/DDBJ whole genome shotgun (WGS) entry which is preliminary data.</text>
</comment>
<dbReference type="Proteomes" id="UP001204142">
    <property type="component" value="Unassembled WGS sequence"/>
</dbReference>
<comment type="catalytic activity">
    <reaction evidence="1">
        <text>Endohydrolysis of (1-&gt;4)-beta-D-glucosidic linkages in cellulose, lichenin and cereal beta-D-glucans.</text>
        <dbReference type="EC" id="3.2.1.4"/>
    </reaction>
</comment>
<evidence type="ECO:0000313" key="9">
    <source>
        <dbReference type="EMBL" id="MCQ8895416.1"/>
    </source>
</evidence>
<proteinExistence type="inferred from homology"/>
<reference evidence="9 10" key="1">
    <citation type="submission" date="2022-07" db="EMBL/GenBank/DDBJ databases">
        <authorList>
            <person name="Xamxidin M."/>
            <person name="Wu M."/>
        </authorList>
    </citation>
    <scope>NUCLEOTIDE SEQUENCE [LARGE SCALE GENOMIC DNA]</scope>
    <source>
        <strain evidence="9 10">NBRC 111650</strain>
    </source>
</reference>
<keyword evidence="7" id="KW-0119">Carbohydrate metabolism</keyword>
<feature type="chain" id="PRO_5046506499" description="cellulase" evidence="8">
    <location>
        <begin position="26"/>
        <end position="381"/>
    </location>
</feature>